<evidence type="ECO:0000259" key="2">
    <source>
        <dbReference type="Pfam" id="PF22640"/>
    </source>
</evidence>
<dbReference type="Pfam" id="PF22640">
    <property type="entry name" value="ManC_GMP_beta-helix"/>
    <property type="match status" value="1"/>
</dbReference>
<proteinExistence type="predicted"/>
<dbReference type="EMBL" id="UINC01129499">
    <property type="protein sequence ID" value="SVD09933.1"/>
    <property type="molecule type" value="Genomic_DNA"/>
</dbReference>
<dbReference type="AlphaFoldDB" id="A0A382SJD7"/>
<feature type="domain" description="Nucleotidyl transferase" evidence="1">
    <location>
        <begin position="2"/>
        <end position="133"/>
    </location>
</feature>
<gene>
    <name evidence="3" type="ORF">METZ01_LOCUS362787</name>
</gene>
<accession>A0A382SJD7</accession>
<evidence type="ECO:0000313" key="3">
    <source>
        <dbReference type="EMBL" id="SVD09933.1"/>
    </source>
</evidence>
<reference evidence="3" key="1">
    <citation type="submission" date="2018-05" db="EMBL/GenBank/DDBJ databases">
        <authorList>
            <person name="Lanie J.A."/>
            <person name="Ng W.-L."/>
            <person name="Kazmierczak K.M."/>
            <person name="Andrzejewski T.M."/>
            <person name="Davidsen T.M."/>
            <person name="Wayne K.J."/>
            <person name="Tettelin H."/>
            <person name="Glass J.I."/>
            <person name="Rusch D."/>
            <person name="Podicherti R."/>
            <person name="Tsui H.-C.T."/>
            <person name="Winkler M.E."/>
        </authorList>
    </citation>
    <scope>NUCLEOTIDE SEQUENCE</scope>
</reference>
<dbReference type="PANTHER" id="PTHR46390:SF1">
    <property type="entry name" value="MANNOSE-1-PHOSPHATE GUANYLYLTRANSFERASE"/>
    <property type="match status" value="1"/>
</dbReference>
<protein>
    <recommendedName>
        <fullName evidence="4">Nucleotidyl transferase domain-containing protein</fullName>
    </recommendedName>
</protein>
<feature type="domain" description="MannoseP isomerase/GMP-like beta-helix" evidence="2">
    <location>
        <begin position="142"/>
        <end position="196"/>
    </location>
</feature>
<feature type="non-terminal residue" evidence="3">
    <location>
        <position position="1"/>
    </location>
</feature>
<dbReference type="InterPro" id="IPR051161">
    <property type="entry name" value="Mannose-6P_isomerase_type2"/>
</dbReference>
<sequence length="205" mass="23688">STKYGYIQYEADNPENYLGAYHVKTFAEKPHKKLAERFIRSGDFLWNAGMFVWKVDSFFDQLEMYMPELNDQLVKIEKRISKKQDFTRLWQNIEPESIDYGLMEKSDVIYVVKAEFEWNDLGSWDSIFEVSPKSRGQNVIRGEGVVIEGKNNLIQSNGHFTAVLGANDLIVVNTPDATLVIPRDKVEGVKALVKYLEKNKRDDLL</sequence>
<dbReference type="GO" id="GO:0009298">
    <property type="term" value="P:GDP-mannose biosynthetic process"/>
    <property type="evidence" value="ECO:0007669"/>
    <property type="project" value="TreeGrafter"/>
</dbReference>
<dbReference type="InterPro" id="IPR029044">
    <property type="entry name" value="Nucleotide-diphossugar_trans"/>
</dbReference>
<dbReference type="PANTHER" id="PTHR46390">
    <property type="entry name" value="MANNOSE-1-PHOSPHATE GUANYLYLTRANSFERASE"/>
    <property type="match status" value="1"/>
</dbReference>
<dbReference type="InterPro" id="IPR005835">
    <property type="entry name" value="NTP_transferase_dom"/>
</dbReference>
<dbReference type="SUPFAM" id="SSF159283">
    <property type="entry name" value="Guanosine diphospho-D-mannose pyrophosphorylase/mannose-6-phosphate isomerase linker domain"/>
    <property type="match status" value="1"/>
</dbReference>
<name>A0A382SJD7_9ZZZZ</name>
<organism evidence="3">
    <name type="scientific">marine metagenome</name>
    <dbReference type="NCBI Taxonomy" id="408172"/>
    <lineage>
        <taxon>unclassified sequences</taxon>
        <taxon>metagenomes</taxon>
        <taxon>ecological metagenomes</taxon>
    </lineage>
</organism>
<dbReference type="SUPFAM" id="SSF53448">
    <property type="entry name" value="Nucleotide-diphospho-sugar transferases"/>
    <property type="match status" value="1"/>
</dbReference>
<dbReference type="Pfam" id="PF00483">
    <property type="entry name" value="NTP_transferase"/>
    <property type="match status" value="1"/>
</dbReference>
<dbReference type="GO" id="GO:0004475">
    <property type="term" value="F:mannose-1-phosphate guanylyltransferase (GTP) activity"/>
    <property type="evidence" value="ECO:0007669"/>
    <property type="project" value="TreeGrafter"/>
</dbReference>
<evidence type="ECO:0000259" key="1">
    <source>
        <dbReference type="Pfam" id="PF00483"/>
    </source>
</evidence>
<evidence type="ECO:0008006" key="4">
    <source>
        <dbReference type="Google" id="ProtNLM"/>
    </source>
</evidence>
<dbReference type="Gene3D" id="3.90.550.10">
    <property type="entry name" value="Spore Coat Polysaccharide Biosynthesis Protein SpsA, Chain A"/>
    <property type="match status" value="1"/>
</dbReference>
<dbReference type="InterPro" id="IPR054566">
    <property type="entry name" value="ManC/GMP-like_b-helix"/>
</dbReference>